<feature type="region of interest" description="Disordered" evidence="1">
    <location>
        <begin position="1340"/>
        <end position="1371"/>
    </location>
</feature>
<feature type="region of interest" description="Disordered" evidence="1">
    <location>
        <begin position="2062"/>
        <end position="2093"/>
    </location>
</feature>
<feature type="compositionally biased region" description="Polar residues" evidence="1">
    <location>
        <begin position="758"/>
        <end position="771"/>
    </location>
</feature>
<feature type="compositionally biased region" description="Polar residues" evidence="1">
    <location>
        <begin position="1421"/>
        <end position="1440"/>
    </location>
</feature>
<feature type="compositionally biased region" description="Low complexity" evidence="1">
    <location>
        <begin position="72"/>
        <end position="87"/>
    </location>
</feature>
<accession>A0A427YMN2</accession>
<feature type="region of interest" description="Disordered" evidence="1">
    <location>
        <begin position="1389"/>
        <end position="1485"/>
    </location>
</feature>
<feature type="compositionally biased region" description="Polar residues" evidence="1">
    <location>
        <begin position="19"/>
        <end position="28"/>
    </location>
</feature>
<feature type="region of interest" description="Disordered" evidence="1">
    <location>
        <begin position="604"/>
        <end position="648"/>
    </location>
</feature>
<feature type="region of interest" description="Disordered" evidence="1">
    <location>
        <begin position="514"/>
        <end position="543"/>
    </location>
</feature>
<reference evidence="2 3" key="1">
    <citation type="submission" date="2018-11" db="EMBL/GenBank/DDBJ databases">
        <title>Genome sequence of Saitozyma podzolica DSM 27192.</title>
        <authorList>
            <person name="Aliyu H."/>
            <person name="Gorte O."/>
            <person name="Ochsenreither K."/>
        </authorList>
    </citation>
    <scope>NUCLEOTIDE SEQUENCE [LARGE SCALE GENOMIC DNA]</scope>
    <source>
        <strain evidence="2 3">DSM 27192</strain>
    </source>
</reference>
<feature type="compositionally biased region" description="Low complexity" evidence="1">
    <location>
        <begin position="1979"/>
        <end position="1993"/>
    </location>
</feature>
<feature type="region of interest" description="Disordered" evidence="1">
    <location>
        <begin position="1700"/>
        <end position="1729"/>
    </location>
</feature>
<evidence type="ECO:0000313" key="2">
    <source>
        <dbReference type="EMBL" id="RSH92382.1"/>
    </source>
</evidence>
<feature type="region of interest" description="Disordered" evidence="1">
    <location>
        <begin position="175"/>
        <end position="461"/>
    </location>
</feature>
<feature type="compositionally biased region" description="Acidic residues" evidence="1">
    <location>
        <begin position="1043"/>
        <end position="1055"/>
    </location>
</feature>
<evidence type="ECO:0000256" key="1">
    <source>
        <dbReference type="SAM" id="MobiDB-lite"/>
    </source>
</evidence>
<feature type="compositionally biased region" description="Basic and acidic residues" evidence="1">
    <location>
        <begin position="1950"/>
        <end position="1959"/>
    </location>
</feature>
<name>A0A427YMN2_9TREE</name>
<evidence type="ECO:0000313" key="3">
    <source>
        <dbReference type="Proteomes" id="UP000279259"/>
    </source>
</evidence>
<feature type="compositionally biased region" description="Low complexity" evidence="1">
    <location>
        <begin position="39"/>
        <end position="55"/>
    </location>
</feature>
<feature type="compositionally biased region" description="Low complexity" evidence="1">
    <location>
        <begin position="1349"/>
        <end position="1368"/>
    </location>
</feature>
<feature type="compositionally biased region" description="Low complexity" evidence="1">
    <location>
        <begin position="110"/>
        <end position="120"/>
    </location>
</feature>
<feature type="compositionally biased region" description="Acidic residues" evidence="1">
    <location>
        <begin position="1242"/>
        <end position="1269"/>
    </location>
</feature>
<feature type="compositionally biased region" description="Low complexity" evidence="1">
    <location>
        <begin position="1716"/>
        <end position="1727"/>
    </location>
</feature>
<dbReference type="STRING" id="1890683.A0A427YMN2"/>
<feature type="region of interest" description="Disordered" evidence="1">
    <location>
        <begin position="1512"/>
        <end position="1562"/>
    </location>
</feature>
<feature type="region of interest" description="Disordered" evidence="1">
    <location>
        <begin position="758"/>
        <end position="785"/>
    </location>
</feature>
<feature type="region of interest" description="Disordered" evidence="1">
    <location>
        <begin position="1035"/>
        <end position="1058"/>
    </location>
</feature>
<sequence>MVNVISEPIITPARVRPPSSGSATNTGRVVSAIPRWTGKASASGSSSTMQKTSSTVKKKKAPLGERSDVDNSLSTSQSSQTSQSGSSKPTGQRPPTGITAKPPRFSLAITSTPRTTSSRKPSSENENEETPRNPPPRTVGGRTPHPRYSLPRLSMGDDTMLMDMSMSGLDADFLDTDASDVEESETGRKGGLAKGRSGMVGGLMTPANSQEVETHSPRHASPDIAAKRTFDPVFSRLPTPLSSQANDAPTPPRDLGSRIRPRPSPTPPRRVSTDPSATLIADVGLAQYPSPNPRRKKTPRVEATGSPVPARTSPPLSQSKRVRQRFEVVITPRAPLAKSVMRKESTSTPARSPPLAPQSSVTYVNGIPVRTFAAPSTAPPAVRRPRSSLAASTRKRAVTPKTVQAKPRSKPSPPKTAPKTAPKSSSRARQSMTPSAIKALAGRKLGITPRPLKGSPGDDPLLLVGWEEDPAVRNSRLRTELEAERVDTEAGSSTLRRERSSLPRQIAIQTRNVDEPPPLTVDARLPREPTPTAETTHRLPSPPLAEDHDLTLHGFSHLGEDFDGLADLDPGFGSDTDFEDEVGIGNDTFVHVRGRMGMPELGDISGLQALTGPSDGGSSSITLAPDPSLDLLRSPGPSSPMLPQLAGTSFSPLRSPSLALRGSSILPDHVEDSFSATPTLIKDQGIRGSLTTAFNSDVAEITVGLEENVESLQSSVPLTRSAPELQSAAEDLEGDTTLEAEAGGWDLSNDQSLALETDGDTTMASPESPRQWSEPHFNSEEDLEGDTTVGASTEHLDNSSGRMISREIDGIPAPVLAPALPVETARESQEEGVEDEALVAEVALEDEELSTHDAAGARSAPESLVSLPADDVEPVESPIPATTPLPEIASPVELHQELPTQDAFDMHLVADRSLEAEQDGTSPSPYVCPAPAAQMQLPTTVATHSTDQLDEDGDRLAAELQDEETVRLPTPASSTASPPQNPVESIPTIDEEKREDETPLTPSASQFISAVPLEKEVSTTSPMIVSFRHSPSPFADVVPQLDDNTEPDAVEDQSQEGDLTLDAQSADWDLSDEAPIDLPEGAQDDARNLANVMNAEGVTPNAQYIDKVVFNVEQAENGVSTGSSELHLPVESDEVAGDLEEAVIAPDVFPQTDFAASRLDVDAARQPVSLEEARAPAHDEDSRSQRQLGDLHVNHHEPHHHGEAEEQNHAQYEDEVPENLENEAADHKDIEKLQDAAHLDDEDKDEDESEDEEENDFEDEVGGGDQEEQQEGHQVILEGVMEGEVQGDQAEQPDESASQVPGGNAENTQREEPASAAAQHHTASERIVLKLVSKGVVKLEPEDFRISSRDNAPASPASSPDEAPVASPRAARLSIPPTQVCLQASPIISGGLQSPVASTSPTTEDRPRVDEFDVPVGPNITEVSSVHSGNDSETNATFASPSAIPITSAETRSTQETTTPALPPIGLSSESASSTPKGDPPLAAFRYANAGPGGVPALERMLWRNTTATHVPSRLAMQVTDDTPSTPSRESHASDDEDDDTEVRRNHQQGRDDEEDAGDRSVRIRSARKSLHDELAGADGDTSINSVVEVASLDPRAAARAAAILKLNHAYIEHGVLPSSSTPRRTPRRRSIHESSFFGSIESARKLTKDELLHEAELEIVASRSQRARSASVLSTMTTATAATAATAATGYSELQLPGGWVRTPKRKRSDPVTQAAPSSSVPVASAGEIRADGKPWGVPEWKRLEKVFRREREAWIKEREVKALPGGLVGWAKRMSTGPKKVVRWDEERVVARFYKDEGVDKEMRGEWARDVLLLRVKALERRVIDKIEKHTSEPATERSPKKAKVDGIIAPSTPAKSLGGCATEPPSTIKRAFGWMMGWNAPTSAAMAVKADAPLRGERIEEAANAPEQPEDDCARPEEPTQVMKQVPADRTVSGVAAQLESASRNLRGPEVKDNRRSTQLVPERQAPPAPFTPAHPSSSSRTPPLRPLALPSVGPAVSALSLTSTLTASRSLPADLSASTSTIATYLNTPAPRLYPSLDPPLTQRSSAIKALFPDIHPLGSSTDSAASTSSATSRREPLPMPTGIKKRDSVKDLIRSFQEKGVLDKAFQAKDRRPI</sequence>
<dbReference type="EMBL" id="RSCD01000006">
    <property type="protein sequence ID" value="RSH92382.1"/>
    <property type="molecule type" value="Genomic_DNA"/>
</dbReference>
<feature type="compositionally biased region" description="Basic and acidic residues" evidence="1">
    <location>
        <begin position="1224"/>
        <end position="1241"/>
    </location>
</feature>
<dbReference type="Proteomes" id="UP000279259">
    <property type="component" value="Unassembled WGS sequence"/>
</dbReference>
<keyword evidence="3" id="KW-1185">Reference proteome</keyword>
<gene>
    <name evidence="2" type="ORF">EHS25_008797</name>
</gene>
<feature type="compositionally biased region" description="Acidic residues" evidence="1">
    <location>
        <begin position="175"/>
        <end position="184"/>
    </location>
</feature>
<feature type="compositionally biased region" description="Low complexity" evidence="1">
    <location>
        <begin position="969"/>
        <end position="978"/>
    </location>
</feature>
<feature type="compositionally biased region" description="Basic and acidic residues" evidence="1">
    <location>
        <begin position="1194"/>
        <end position="1212"/>
    </location>
</feature>
<feature type="region of interest" description="Disordered" evidence="1">
    <location>
        <begin position="1"/>
        <end position="161"/>
    </location>
</feature>
<protein>
    <submittedName>
        <fullName evidence="2">Uncharacterized protein</fullName>
    </submittedName>
</protein>
<dbReference type="OrthoDB" id="2574995at2759"/>
<feature type="region of interest" description="Disordered" evidence="1">
    <location>
        <begin position="1904"/>
        <end position="1993"/>
    </location>
</feature>
<feature type="compositionally biased region" description="Polar residues" evidence="1">
    <location>
        <begin position="1295"/>
        <end position="1307"/>
    </location>
</feature>
<feature type="region of interest" description="Disordered" evidence="1">
    <location>
        <begin position="1219"/>
        <end position="1324"/>
    </location>
</feature>
<feature type="compositionally biased region" description="Polar residues" evidence="1">
    <location>
        <begin position="1391"/>
        <end position="1402"/>
    </location>
</feature>
<organism evidence="2 3">
    <name type="scientific">Saitozyma podzolica</name>
    <dbReference type="NCBI Taxonomy" id="1890683"/>
    <lineage>
        <taxon>Eukaryota</taxon>
        <taxon>Fungi</taxon>
        <taxon>Dikarya</taxon>
        <taxon>Basidiomycota</taxon>
        <taxon>Agaricomycotina</taxon>
        <taxon>Tremellomycetes</taxon>
        <taxon>Tremellales</taxon>
        <taxon>Trimorphomycetaceae</taxon>
        <taxon>Saitozyma</taxon>
    </lineage>
</organism>
<comment type="caution">
    <text evidence="2">The sequence shown here is derived from an EMBL/GenBank/DDBJ whole genome shotgun (WGS) entry which is preliminary data.</text>
</comment>
<feature type="compositionally biased region" description="Basic and acidic residues" evidence="1">
    <location>
        <begin position="1542"/>
        <end position="1551"/>
    </location>
</feature>
<feature type="compositionally biased region" description="Polar residues" evidence="1">
    <location>
        <begin position="1448"/>
        <end position="1460"/>
    </location>
</feature>
<feature type="region of interest" description="Disordered" evidence="1">
    <location>
        <begin position="963"/>
        <end position="1001"/>
    </location>
</feature>
<proteinExistence type="predicted"/>
<feature type="compositionally biased region" description="Gly residues" evidence="1">
    <location>
        <begin position="189"/>
        <end position="201"/>
    </location>
</feature>
<feature type="region of interest" description="Disordered" evidence="1">
    <location>
        <begin position="1194"/>
        <end position="1213"/>
    </location>
</feature>
<feature type="compositionally biased region" description="Low complexity" evidence="1">
    <location>
        <begin position="2064"/>
        <end position="2076"/>
    </location>
</feature>